<dbReference type="PANTHER" id="PTHR42788">
    <property type="entry name" value="TAURINE IMPORT ATP-BINDING PROTEIN-RELATED"/>
    <property type="match status" value="1"/>
</dbReference>
<dbReference type="InterPro" id="IPR003593">
    <property type="entry name" value="AAA+_ATPase"/>
</dbReference>
<organism evidence="5 7">
    <name type="scientific">Blautia wexlerae</name>
    <dbReference type="NCBI Taxonomy" id="418240"/>
    <lineage>
        <taxon>Bacteria</taxon>
        <taxon>Bacillati</taxon>
        <taxon>Bacillota</taxon>
        <taxon>Clostridia</taxon>
        <taxon>Lachnospirales</taxon>
        <taxon>Lachnospiraceae</taxon>
        <taxon>Blautia</taxon>
    </lineage>
</organism>
<dbReference type="EMBL" id="CYZN01000012">
    <property type="protein sequence ID" value="CUO15135.1"/>
    <property type="molecule type" value="Genomic_DNA"/>
</dbReference>
<name>A0A174CTQ2_9FIRM</name>
<proteinExistence type="predicted"/>
<evidence type="ECO:0000256" key="3">
    <source>
        <dbReference type="ARBA" id="ARBA00022840"/>
    </source>
</evidence>
<dbReference type="Proteomes" id="UP000095431">
    <property type="component" value="Unassembled WGS sequence"/>
</dbReference>
<keyword evidence="5" id="KW-0378">Hydrolase</keyword>
<evidence type="ECO:0000313" key="8">
    <source>
        <dbReference type="Proteomes" id="UP000477285"/>
    </source>
</evidence>
<dbReference type="InterPro" id="IPR050166">
    <property type="entry name" value="ABC_transporter_ATP-bind"/>
</dbReference>
<feature type="domain" description="ABC transporter" evidence="4">
    <location>
        <begin position="5"/>
        <end position="236"/>
    </location>
</feature>
<dbReference type="PANTHER" id="PTHR42788:SF21">
    <property type="entry name" value="ABC TRANSPORTER ATP-BINDING PROTEIN"/>
    <property type="match status" value="1"/>
</dbReference>
<keyword evidence="3 5" id="KW-0067">ATP-binding</keyword>
<dbReference type="EMBL" id="WWVQ01000017">
    <property type="protein sequence ID" value="MZL33335.1"/>
    <property type="molecule type" value="Genomic_DNA"/>
</dbReference>
<dbReference type="InterPro" id="IPR003439">
    <property type="entry name" value="ABC_transporter-like_ATP-bd"/>
</dbReference>
<keyword evidence="2" id="KW-0547">Nucleotide-binding</keyword>
<dbReference type="PROSITE" id="PS50893">
    <property type="entry name" value="ABC_TRANSPORTER_2"/>
    <property type="match status" value="1"/>
</dbReference>
<sequence>MKPLLDITDVSLSYHSLSGETPALSHISFQLMPGEFLAIVGPSGCGKSTLLNLICGLLRPEQGQILLDGTPVTSGDCRIGYMLQKDHLLEWRTIYKNVLLGLEIRRELTAEKLAYVNQLLSDYGLDKFRSAHPSELSGGMRQRAALIRTLALKPELLLLDEPFSALDSQTRLSVSDDIGKILRQEKKTAILVTHDISEAISMADRVIILSPRPAIIRKIVPVCFDLENRTPMASRNAPEFKSYFNLIWKELNHDV</sequence>
<dbReference type="InterPro" id="IPR027417">
    <property type="entry name" value="P-loop_NTPase"/>
</dbReference>
<dbReference type="EC" id="3.6.3.-" evidence="5"/>
<reference evidence="5 7" key="1">
    <citation type="submission" date="2015-09" db="EMBL/GenBank/DDBJ databases">
        <authorList>
            <consortium name="Pathogen Informatics"/>
        </authorList>
    </citation>
    <scope>NUCLEOTIDE SEQUENCE [LARGE SCALE GENOMIC DNA]</scope>
    <source>
        <strain evidence="5 7">2789STDY5834863</strain>
    </source>
</reference>
<dbReference type="SMART" id="SM00382">
    <property type="entry name" value="AAA"/>
    <property type="match status" value="1"/>
</dbReference>
<keyword evidence="1" id="KW-0813">Transport</keyword>
<dbReference type="Proteomes" id="UP000477285">
    <property type="component" value="Unassembled WGS sequence"/>
</dbReference>
<dbReference type="GO" id="GO:0005524">
    <property type="term" value="F:ATP binding"/>
    <property type="evidence" value="ECO:0007669"/>
    <property type="project" value="UniProtKB-KW"/>
</dbReference>
<evidence type="ECO:0000313" key="7">
    <source>
        <dbReference type="Proteomes" id="UP000095431"/>
    </source>
</evidence>
<dbReference type="eggNOG" id="COG1116">
    <property type="taxonomic scope" value="Bacteria"/>
</dbReference>
<evidence type="ECO:0000313" key="6">
    <source>
        <dbReference type="EMBL" id="MZL33335.1"/>
    </source>
</evidence>
<dbReference type="RefSeq" id="WP_008707519.1">
    <property type="nucleotide sequence ID" value="NZ_BTHH01000013.1"/>
</dbReference>
<accession>A0A174CTQ2</accession>
<dbReference type="InterPro" id="IPR017871">
    <property type="entry name" value="ABC_transporter-like_CS"/>
</dbReference>
<evidence type="ECO:0000256" key="2">
    <source>
        <dbReference type="ARBA" id="ARBA00022741"/>
    </source>
</evidence>
<gene>
    <name evidence="5" type="primary">ssuB_2</name>
    <name evidence="5" type="ORF">ERS852478_01981</name>
    <name evidence="6" type="ORF">GT728_09025</name>
</gene>
<dbReference type="PROSITE" id="PS00211">
    <property type="entry name" value="ABC_TRANSPORTER_1"/>
    <property type="match status" value="1"/>
</dbReference>
<evidence type="ECO:0000313" key="5">
    <source>
        <dbReference type="EMBL" id="CUO15135.1"/>
    </source>
</evidence>
<protein>
    <submittedName>
        <fullName evidence="6">ATP-binding cassette domain-containing protein</fullName>
    </submittedName>
    <submittedName>
        <fullName evidence="5">Aliphatic sulfonates import ATP-binding protein SsuB</fullName>
        <ecNumber evidence="5">3.6.3.-</ecNumber>
    </submittedName>
</protein>
<dbReference type="AlphaFoldDB" id="A0A174CTQ2"/>
<dbReference type="SUPFAM" id="SSF52540">
    <property type="entry name" value="P-loop containing nucleoside triphosphate hydrolases"/>
    <property type="match status" value="1"/>
</dbReference>
<dbReference type="Pfam" id="PF00005">
    <property type="entry name" value="ABC_tran"/>
    <property type="match status" value="1"/>
</dbReference>
<evidence type="ECO:0000259" key="4">
    <source>
        <dbReference type="PROSITE" id="PS50893"/>
    </source>
</evidence>
<reference evidence="6 8" key="2">
    <citation type="journal article" date="2019" name="Nat. Med.">
        <title>A library of human gut bacterial isolates paired with longitudinal multiomics data enables mechanistic microbiome research.</title>
        <authorList>
            <person name="Poyet M."/>
            <person name="Groussin M."/>
            <person name="Gibbons S.M."/>
            <person name="Avila-Pacheco J."/>
            <person name="Jiang X."/>
            <person name="Kearney S.M."/>
            <person name="Perrotta A.R."/>
            <person name="Berdy B."/>
            <person name="Zhao S."/>
            <person name="Lieberman T.D."/>
            <person name="Swanson P.K."/>
            <person name="Smith M."/>
            <person name="Roesemann S."/>
            <person name="Alexander J.E."/>
            <person name="Rich S.A."/>
            <person name="Livny J."/>
            <person name="Vlamakis H."/>
            <person name="Clish C."/>
            <person name="Bullock K."/>
            <person name="Deik A."/>
            <person name="Scott J."/>
            <person name="Pierce K.A."/>
            <person name="Xavier R.J."/>
            <person name="Alm E.J."/>
        </authorList>
    </citation>
    <scope>NUCLEOTIDE SEQUENCE [LARGE SCALE GENOMIC DNA]</scope>
    <source>
        <strain evidence="6 8">BIOML-A1</strain>
    </source>
</reference>
<evidence type="ECO:0000256" key="1">
    <source>
        <dbReference type="ARBA" id="ARBA00022448"/>
    </source>
</evidence>
<dbReference type="Gene3D" id="3.40.50.300">
    <property type="entry name" value="P-loop containing nucleotide triphosphate hydrolases"/>
    <property type="match status" value="1"/>
</dbReference>
<dbReference type="CDD" id="cd03293">
    <property type="entry name" value="ABC_NrtD_SsuB_transporters"/>
    <property type="match status" value="1"/>
</dbReference>
<dbReference type="GO" id="GO:0016887">
    <property type="term" value="F:ATP hydrolysis activity"/>
    <property type="evidence" value="ECO:0007669"/>
    <property type="project" value="InterPro"/>
</dbReference>